<evidence type="ECO:0000313" key="3">
    <source>
        <dbReference type="EMBL" id="EMT38137.1"/>
    </source>
</evidence>
<feature type="domain" description="Terminase large subunit gp17-like C-terminal" evidence="2">
    <location>
        <begin position="320"/>
        <end position="464"/>
    </location>
</feature>
<evidence type="ECO:0000313" key="4">
    <source>
        <dbReference type="Proteomes" id="UP000013242"/>
    </source>
</evidence>
<keyword evidence="4" id="KW-1185">Reference proteome</keyword>
<dbReference type="PATRIC" id="fig|1198630.3.peg.2379"/>
<organism evidence="3 4">
    <name type="scientific">Thermoanaerobacter thermohydrosulfuricus WC1</name>
    <dbReference type="NCBI Taxonomy" id="1198630"/>
    <lineage>
        <taxon>Bacteria</taxon>
        <taxon>Bacillati</taxon>
        <taxon>Bacillota</taxon>
        <taxon>Clostridia</taxon>
        <taxon>Thermoanaerobacterales</taxon>
        <taxon>Thermoanaerobacteraceae</taxon>
        <taxon>Thermoanaerobacter</taxon>
    </lineage>
</organism>
<sequence length="485" mass="54443">MRNNPNLSIESLRISDKAWKIGAARAHVLGWASYVDPTYRRPKHIKLLGEYLMAVERGEINRLIVMMPPRHGKSETTTVKFPAWYLGRHPDRRVIIASHTASLAARFSMRARNDFAQYAPEVWGLEVNPDVSAMYRWDVLDKNDKSGKPPGGMLAAGIGGPITGQGAHLAIIDDPVKDAEAANSKVQRDAIWDWYRFVLRTRLFPGAAVILVLTRWHEDDLAGRLLKQAEDDPQADQWVVLRLPAIAEEDDLMGRKPGEALWPEQYDEKALEAIKASVGSYVWAALYQQRPQPAQGQIFRREWWKFYRQAPFPFDEIIQSWDMAFKETNTSNFVVGQVWGRKGANKYLLDQVRDRMDFPTTIQAVRALSAKWPQAHAKLVEDKANGPAVIATLKKEISGLIPVEPQGSKEARANAVSPQVEAGNVYLPDPSIAPWVHDFIEECAAFPKGAHDDQVDAMTQALLRLNESTTDPNLAALLRGVKVYG</sequence>
<dbReference type="InterPro" id="IPR006517">
    <property type="entry name" value="Phage_terminase_lsu-like_C"/>
</dbReference>
<dbReference type="AlphaFoldDB" id="M8DDM2"/>
<comment type="caution">
    <text evidence="3">The sequence shown here is derived from an EMBL/GenBank/DDBJ whole genome shotgun (WGS) entry which is preliminary data.</text>
</comment>
<protein>
    <submittedName>
        <fullName evidence="3">Putative phage protein</fullName>
    </submittedName>
</protein>
<dbReference type="HOGENOM" id="CLU_028165_1_0_9"/>
<dbReference type="Pfam" id="PF03237">
    <property type="entry name" value="Terminase_6N"/>
    <property type="match status" value="1"/>
</dbReference>
<name>M8DDM2_THETY</name>
<dbReference type="Gene3D" id="3.30.420.240">
    <property type="match status" value="1"/>
</dbReference>
<dbReference type="NCBIfam" id="TIGR01630">
    <property type="entry name" value="psiM2_ORF9"/>
    <property type="match status" value="1"/>
</dbReference>
<dbReference type="Proteomes" id="UP000013242">
    <property type="component" value="Unassembled WGS sequence"/>
</dbReference>
<dbReference type="EMBL" id="AMYG01000057">
    <property type="protein sequence ID" value="EMT38137.1"/>
    <property type="molecule type" value="Genomic_DNA"/>
</dbReference>
<proteinExistence type="predicted"/>
<dbReference type="InterPro" id="IPR035421">
    <property type="entry name" value="Terminase_6C"/>
</dbReference>
<evidence type="ECO:0000259" key="2">
    <source>
        <dbReference type="Pfam" id="PF17289"/>
    </source>
</evidence>
<evidence type="ECO:0000256" key="1">
    <source>
        <dbReference type="ARBA" id="ARBA00022612"/>
    </source>
</evidence>
<keyword evidence="1" id="KW-1188">Viral release from host cell</keyword>
<reference evidence="3 4" key="1">
    <citation type="journal article" date="2013" name="PLoS ONE">
        <title>Genomic Evaluation of Thermoanaerobacter spp. for the Construction of Designer Co-Cultures to Improve Lignocellulosic Biofuel Production.</title>
        <authorList>
            <person name="Verbeke T.J."/>
            <person name="Zhang X."/>
            <person name="Henrissat B."/>
            <person name="Spicer V."/>
            <person name="Rydzak T."/>
            <person name="Krokhin O.V."/>
            <person name="Fristensky B."/>
            <person name="Levin D.B."/>
            <person name="Sparling R."/>
        </authorList>
    </citation>
    <scope>NUCLEOTIDE SEQUENCE [LARGE SCALE GENOMIC DNA]</scope>
    <source>
        <strain evidence="3 4">WC1</strain>
    </source>
</reference>
<accession>M8DDM2</accession>
<dbReference type="Pfam" id="PF17289">
    <property type="entry name" value="Terminase_6C"/>
    <property type="match status" value="1"/>
</dbReference>
<gene>
    <name evidence="3" type="ORF">TthWC1_2380</name>
</gene>